<comment type="subunit">
    <text evidence="10">Monomer.</text>
</comment>
<dbReference type="InterPro" id="IPR039657">
    <property type="entry name" value="Dimethylallyltransferase"/>
</dbReference>
<evidence type="ECO:0000256" key="9">
    <source>
        <dbReference type="ARBA" id="ARBA00049563"/>
    </source>
</evidence>
<dbReference type="GO" id="GO:0052381">
    <property type="term" value="F:tRNA dimethylallyltransferase activity"/>
    <property type="evidence" value="ECO:0007669"/>
    <property type="project" value="UniProtKB-EC"/>
</dbReference>
<evidence type="ECO:0000256" key="12">
    <source>
        <dbReference type="RuleBase" id="RU003784"/>
    </source>
</evidence>
<dbReference type="HAMAP" id="MF_00185">
    <property type="entry name" value="IPP_trans"/>
    <property type="match status" value="1"/>
</dbReference>
<proteinExistence type="inferred from homology"/>
<keyword evidence="7 10" id="KW-0067">ATP-binding</keyword>
<evidence type="ECO:0000313" key="14">
    <source>
        <dbReference type="EMBL" id="NIJ54186.1"/>
    </source>
</evidence>
<keyword evidence="8 10" id="KW-0460">Magnesium</keyword>
<keyword evidence="5 10" id="KW-0819">tRNA processing</keyword>
<evidence type="ECO:0000256" key="7">
    <source>
        <dbReference type="ARBA" id="ARBA00022840"/>
    </source>
</evidence>
<dbReference type="Proteomes" id="UP001179181">
    <property type="component" value="Unassembled WGS sequence"/>
</dbReference>
<feature type="binding site" evidence="10">
    <location>
        <begin position="17"/>
        <end position="22"/>
    </location>
    <ligand>
        <name>substrate</name>
    </ligand>
</feature>
<keyword evidence="6 10" id="KW-0547">Nucleotide-binding</keyword>
<dbReference type="EC" id="2.5.1.75" evidence="10"/>
<keyword evidence="4 10" id="KW-0808">Transferase</keyword>
<evidence type="ECO:0000256" key="3">
    <source>
        <dbReference type="ARBA" id="ARBA00005842"/>
    </source>
</evidence>
<dbReference type="NCBIfam" id="TIGR00174">
    <property type="entry name" value="miaA"/>
    <property type="match status" value="1"/>
</dbReference>
<evidence type="ECO:0000256" key="10">
    <source>
        <dbReference type="HAMAP-Rule" id="MF_00185"/>
    </source>
</evidence>
<reference evidence="14 15" key="1">
    <citation type="submission" date="2020-03" db="EMBL/GenBank/DDBJ databases">
        <title>Genomic Encyclopedia of Type Strains, Phase IV (KMG-IV): sequencing the most valuable type-strain genomes for metagenomic binning, comparative biology and taxonomic classification.</title>
        <authorList>
            <person name="Goeker M."/>
        </authorList>
    </citation>
    <scope>NUCLEOTIDE SEQUENCE [LARGE SCALE GENOMIC DNA]</scope>
    <source>
        <strain evidence="14 15">DSM 102865</strain>
    </source>
</reference>
<comment type="caution">
    <text evidence="10">Lacks conserved residue(s) required for the propagation of feature annotation.</text>
</comment>
<comment type="catalytic activity">
    <reaction evidence="9 10 11">
        <text>adenosine(37) in tRNA + dimethylallyl diphosphate = N(6)-dimethylallyladenosine(37) in tRNA + diphosphate</text>
        <dbReference type="Rhea" id="RHEA:26482"/>
        <dbReference type="Rhea" id="RHEA-COMP:10162"/>
        <dbReference type="Rhea" id="RHEA-COMP:10375"/>
        <dbReference type="ChEBI" id="CHEBI:33019"/>
        <dbReference type="ChEBI" id="CHEBI:57623"/>
        <dbReference type="ChEBI" id="CHEBI:74411"/>
        <dbReference type="ChEBI" id="CHEBI:74415"/>
        <dbReference type="EC" id="2.5.1.75"/>
    </reaction>
</comment>
<feature type="site" description="Interaction with substrate tRNA" evidence="10">
    <location>
        <position position="109"/>
    </location>
</feature>
<accession>A0ABX0UT89</accession>
<feature type="binding site" evidence="10">
    <location>
        <begin position="15"/>
        <end position="22"/>
    </location>
    <ligand>
        <name>ATP</name>
        <dbReference type="ChEBI" id="CHEBI:30616"/>
    </ligand>
</feature>
<evidence type="ECO:0000256" key="6">
    <source>
        <dbReference type="ARBA" id="ARBA00022741"/>
    </source>
</evidence>
<evidence type="ECO:0000256" key="13">
    <source>
        <dbReference type="RuleBase" id="RU003785"/>
    </source>
</evidence>
<dbReference type="RefSeq" id="WP_167272010.1">
    <property type="nucleotide sequence ID" value="NZ_JAASQJ010000003.1"/>
</dbReference>
<protein>
    <recommendedName>
        <fullName evidence="10">tRNA dimethylallyltransferase</fullName>
        <ecNumber evidence="10">2.5.1.75</ecNumber>
    </recommendedName>
    <alternativeName>
        <fullName evidence="10">Dimethylallyl diphosphate:tRNA dimethylallyltransferase</fullName>
        <shortName evidence="10">DMAPP:tRNA dimethylallyltransferase</shortName>
        <shortName evidence="10">DMATase</shortName>
    </alternativeName>
    <alternativeName>
        <fullName evidence="10">Isopentenyl-diphosphate:tRNA isopentenyltransferase</fullName>
        <shortName evidence="10">IPP transferase</shortName>
        <shortName evidence="10">IPPT</shortName>
        <shortName evidence="10">IPTase</shortName>
    </alternativeName>
</protein>
<evidence type="ECO:0000256" key="4">
    <source>
        <dbReference type="ARBA" id="ARBA00022679"/>
    </source>
</evidence>
<dbReference type="SUPFAM" id="SSF52540">
    <property type="entry name" value="P-loop containing nucleoside triphosphate hydrolases"/>
    <property type="match status" value="2"/>
</dbReference>
<evidence type="ECO:0000256" key="11">
    <source>
        <dbReference type="RuleBase" id="RU003783"/>
    </source>
</evidence>
<sequence length="322" mass="37083">MNEQSKKSPLLIILGPTASGKTQLAVQVALRINGEILSADSRQVYRDMDIGTGKDLNEYTVEGITIPYHLINILDAGGRYNVNDFQHDFEKVCQQIISVNHVPIVCGGTGFYIYSLLKGHAYASIPVDDPLRNDLETLPNEALVAKFRSAETAYYRVADISTRKRLIRAIEIADFLIANPDEQFSLSEQSSDYDAIIFGLNPNVEVRRDRITHRLNQRLQNGMVEEVQRLLNRGLSKEQLVYYGLEYKYITQYLTGEIGYNSMKIKLETEIHRFAKRQMTFFRKMEKDGFHINWLSEEMSQEEKIRLILDRYREFKSKLAGI</sequence>
<dbReference type="InterPro" id="IPR018022">
    <property type="entry name" value="IPT"/>
</dbReference>
<evidence type="ECO:0000256" key="1">
    <source>
        <dbReference type="ARBA" id="ARBA00001946"/>
    </source>
</evidence>
<comment type="cofactor">
    <cofactor evidence="1 10">
        <name>Mg(2+)</name>
        <dbReference type="ChEBI" id="CHEBI:18420"/>
    </cofactor>
</comment>
<comment type="caution">
    <text evidence="14">The sequence shown here is derived from an EMBL/GenBank/DDBJ whole genome shotgun (WGS) entry which is preliminary data.</text>
</comment>
<evidence type="ECO:0000256" key="2">
    <source>
        <dbReference type="ARBA" id="ARBA00003213"/>
    </source>
</evidence>
<name>A0ABX0UT89_9BACT</name>
<dbReference type="Gene3D" id="3.40.50.300">
    <property type="entry name" value="P-loop containing nucleotide triphosphate hydrolases"/>
    <property type="match status" value="1"/>
</dbReference>
<comment type="function">
    <text evidence="2 10 12">Catalyzes the transfer of a dimethylallyl group onto the adenine at position 37 in tRNAs that read codons beginning with uridine, leading to the formation of N6-(dimethylallyl)adenosine (i(6)A).</text>
</comment>
<feature type="region of interest" description="Interaction with substrate tRNA" evidence="10">
    <location>
        <begin position="40"/>
        <end position="43"/>
    </location>
</feature>
<evidence type="ECO:0000256" key="5">
    <source>
        <dbReference type="ARBA" id="ARBA00022694"/>
    </source>
</evidence>
<evidence type="ECO:0000313" key="15">
    <source>
        <dbReference type="Proteomes" id="UP001179181"/>
    </source>
</evidence>
<feature type="site" description="Interaction with substrate tRNA" evidence="10">
    <location>
        <position position="132"/>
    </location>
</feature>
<dbReference type="PANTHER" id="PTHR11088:SF60">
    <property type="entry name" value="TRNA DIMETHYLALLYLTRANSFERASE"/>
    <property type="match status" value="1"/>
</dbReference>
<keyword evidence="15" id="KW-1185">Reference proteome</keyword>
<dbReference type="EMBL" id="JAASQJ010000003">
    <property type="protein sequence ID" value="NIJ54186.1"/>
    <property type="molecule type" value="Genomic_DNA"/>
</dbReference>
<dbReference type="PANTHER" id="PTHR11088">
    <property type="entry name" value="TRNA DIMETHYLALLYLTRANSFERASE"/>
    <property type="match status" value="1"/>
</dbReference>
<dbReference type="Pfam" id="PF01715">
    <property type="entry name" value="IPPT"/>
    <property type="match status" value="1"/>
</dbReference>
<evidence type="ECO:0000256" key="8">
    <source>
        <dbReference type="ARBA" id="ARBA00022842"/>
    </source>
</evidence>
<comment type="similarity">
    <text evidence="3 10 13">Belongs to the IPP transferase family.</text>
</comment>
<gene>
    <name evidence="10" type="primary">miaA</name>
    <name evidence="14" type="ORF">FHS68_003368</name>
</gene>
<organism evidence="14 15">
    <name type="scientific">Dyadobacter arcticus</name>
    <dbReference type="NCBI Taxonomy" id="1078754"/>
    <lineage>
        <taxon>Bacteria</taxon>
        <taxon>Pseudomonadati</taxon>
        <taxon>Bacteroidota</taxon>
        <taxon>Cytophagia</taxon>
        <taxon>Cytophagales</taxon>
        <taxon>Spirosomataceae</taxon>
        <taxon>Dyadobacter</taxon>
    </lineage>
</organism>
<dbReference type="InterPro" id="IPR027417">
    <property type="entry name" value="P-loop_NTPase"/>
</dbReference>